<dbReference type="EMBL" id="VMYC01000177">
    <property type="protein sequence ID" value="TVX67768.1"/>
    <property type="molecule type" value="Genomic_DNA"/>
</dbReference>
<dbReference type="Proteomes" id="UP000315060">
    <property type="component" value="Unassembled WGS sequence"/>
</dbReference>
<evidence type="ECO:0000313" key="1">
    <source>
        <dbReference type="EMBL" id="TVX67768.1"/>
    </source>
</evidence>
<reference evidence="1 2" key="1">
    <citation type="submission" date="2019-07" db="EMBL/GenBank/DDBJ databases">
        <authorList>
            <person name="Mohale T."/>
        </authorList>
    </citation>
    <scope>NUCLEOTIDE SEQUENCE [LARGE SCALE GENOMIC DNA]</scope>
    <source>
        <strain evidence="1 2">NTPn 59</strain>
    </source>
</reference>
<comment type="caution">
    <text evidence="1">The sequence shown here is derived from an EMBL/GenBank/DDBJ whole genome shotgun (WGS) entry which is preliminary data.</text>
</comment>
<name>A0A559GWV5_STREE</name>
<sequence>MATEIAQAYVQLIPSARGITGKIQSLLNPEASAAGQSAGQSLGSSLVSVMTKVIAAAGIGKAFSAAISEGAALQQSLGGIETLFKGSADKVKGYANEAYKTTGLSANAYMENVTGFSASLLQSLGGDTNKAAETANMAMIDMSDNANKMGTSMESIQMAYQGFAKQNYTMLDNLKLGYGGTKQEMERLLNDAQKLTGVKYDINNLSDVYSAIHAIQENLDITGTTAKEAASTFSGSFESMKAAAQNVLGKLALGENILPSLHALLKTTSTFLFDNFLPMIGNVLSGLGLVLTEGISQIASQLFGDAFGSAVFDQLARVTGIFETFFDMIFGSLSKQDNIDILNTIGFSEDAATQIVNIADNIRVTFENIGVVAGNVASIVVDFFGDLLGIKDGEQGVNLLGIAFESITGFIRDASESLSKFTSWLKDSPLALDALKSAVVGITGAWAGYKAVLTVIKGIETIRNATLAITNGLMLAQFVRTGALTTAEAANAAATMGASGAFGIFNAVLSANPIGLIVTAVAALTAGLVWFFTQTETGQQIWSSFVDWIKEAWQGIADFFVGIWSGISEGASILWDGVVTTWNAYIESLKAMWNAVATFFSDLWVSIQEAASVAWTAITTAVMTIVQPFIDGFMNVWNNISDGLTQIWEGIKMIFQGAWEFIKSIFLGAILIIIDLVTGNFDQLGADLSLIWEGIQNGISMIWEGIKTYFSGVVDAIVGYGIAVFENFSAVLSAIWEFIKSAASATWEWIKSTVTSLITGLVQGAQSIWDGFMNFLSSLWEGIKSTASNAWSSLASSVLNIINGLVSGAQNAWNSMSNAVSNLISNVTGFFNQLWNIDLFAAGQAILQGFLNGLQSMWSSVTDFVGGIASWIRDHKGPIEYDRKLLIPAGNAIMKGLDEGLQDQFKDVKQTVGGMAGEIADVFSGDNLDLNSSASVTKSLEAQLAMPSSQFEAHENKTVSEIAILRASMEKILTAILEKSSDVYLDNDIISLKTYEQHGAIYAREGI</sequence>
<accession>A0A559GWV5</accession>
<dbReference type="InterPro" id="IPR016024">
    <property type="entry name" value="ARM-type_fold"/>
</dbReference>
<dbReference type="AlphaFoldDB" id="A0A559GWV5"/>
<dbReference type="SUPFAM" id="SSF48371">
    <property type="entry name" value="ARM repeat"/>
    <property type="match status" value="1"/>
</dbReference>
<protein>
    <submittedName>
        <fullName evidence="1">PblA</fullName>
    </submittedName>
</protein>
<proteinExistence type="predicted"/>
<organism evidence="1 2">
    <name type="scientific">Streptococcus pneumoniae</name>
    <dbReference type="NCBI Taxonomy" id="1313"/>
    <lineage>
        <taxon>Bacteria</taxon>
        <taxon>Bacillati</taxon>
        <taxon>Bacillota</taxon>
        <taxon>Bacilli</taxon>
        <taxon>Lactobacillales</taxon>
        <taxon>Streptococcaceae</taxon>
        <taxon>Streptococcus</taxon>
    </lineage>
</organism>
<gene>
    <name evidence="1" type="ORF">AZJ28_09660</name>
</gene>
<evidence type="ECO:0000313" key="2">
    <source>
        <dbReference type="Proteomes" id="UP000315060"/>
    </source>
</evidence>
<dbReference type="Gene3D" id="1.20.120.20">
    <property type="entry name" value="Apolipoprotein"/>
    <property type="match status" value="2"/>
</dbReference>